<feature type="compositionally biased region" description="Low complexity" evidence="4">
    <location>
        <begin position="67"/>
        <end position="85"/>
    </location>
</feature>
<feature type="compositionally biased region" description="Low complexity" evidence="4">
    <location>
        <begin position="1"/>
        <end position="18"/>
    </location>
</feature>
<feature type="region of interest" description="Disordered" evidence="4">
    <location>
        <begin position="1"/>
        <end position="103"/>
    </location>
</feature>
<gene>
    <name evidence="5" type="ORF">CPB83DRAFT_850587</name>
</gene>
<feature type="compositionally biased region" description="Polar residues" evidence="4">
    <location>
        <begin position="307"/>
        <end position="324"/>
    </location>
</feature>
<sequence>MASSSSSSSGSAPPSAFSNYYRPRPLNRRTASSYETRHDVRQILTKSQHHHRFGSAGSSSSTPLAFNSPNSTSSTSASAVPATSARRPTPISRATTPNPSVQPLTIQTSSAINHDQRFSRLFPTSLGSPFLTTSEPPQLDMESLDLSAQPQQPLHNYNHGQYHGSGPPSPTPTADFSIIDADTDDSDTNPLVPGSFPTRSSLKQPRLISSLRGRQLSYGQGNGAMPWGSSHSANNNHRESPASPMQTSSSLKSLLPRLWDALSSPGRTILSTNSNGNTSMTNSTSTTSSPSSSRTASPSNSPRQPPAQASYNHTQNASLNSNGRHSPAYWAAGSLSRAKGKSKASGGLFSTRCGNTSRNELAYLSDNINYSELPPLDGEEGELIDDEACFIETQTPYGIDILSQLPLEISLLILTHLSSPHHPPYSHSSSKNYYLNTPTSPGRTSVIISEAESDYHEAVKAVLACRLVCRKWCGIASDNAIWMSLFLSRWSIDLRKAADGGVRAEDFQRSVRTVLGRTWEVDVTVGVGEKAKRLLGLDQEQTRPPASDVAPYYAAPLRLDWRLMFRERLELEKRWNNIPVKSEEAWMCSSGGTGPQLSESKISGQEVALKPFQPKPMQLTGHSDSVYCLELDSRRIITGSRDKSIKVWSLRTGRLLATFRGAHSGSILSLQFQKDWDRGWDEQDEEEEGNTVTTDVSGANGGIPTGGGTVERRINTPPGKRTGFMVSGSSDCSICVWDLHLGPLLEPDEDTPPGGPLALSSASDVGYSSNSVRRTVERDEGERTVTAEVRAILKGHGGGVLDLRIDQKWIVSCSRDGVVRVWERKTLEPYRILRGHEGPVNAVGLQNGRVVSASGDGKLILWDIESGERLRTFEGHNRGLACIEFKGDLIVSGSNDCKIKIWSASSGECLRDLTGHTALVRGLSFDPRSGRLVSTSYDKTIKLWDLATGRMVREFEGAGVHTSHIFDVKFDASRIVSASHDQKVVVHDFSAGLNTTLFI</sequence>
<proteinExistence type="predicted"/>
<dbReference type="PROSITE" id="PS50294">
    <property type="entry name" value="WD_REPEATS_REGION"/>
    <property type="match status" value="4"/>
</dbReference>
<dbReference type="SUPFAM" id="SSF50978">
    <property type="entry name" value="WD40 repeat-like"/>
    <property type="match status" value="1"/>
</dbReference>
<dbReference type="EMBL" id="MU157839">
    <property type="protein sequence ID" value="KAF9530590.1"/>
    <property type="molecule type" value="Genomic_DNA"/>
</dbReference>
<evidence type="ECO:0000256" key="3">
    <source>
        <dbReference type="PROSITE-ProRule" id="PRU00221"/>
    </source>
</evidence>
<evidence type="ECO:0000313" key="5">
    <source>
        <dbReference type="EMBL" id="KAF9530590.1"/>
    </source>
</evidence>
<dbReference type="Gene3D" id="1.20.1280.50">
    <property type="match status" value="1"/>
</dbReference>
<evidence type="ECO:0000313" key="6">
    <source>
        <dbReference type="Proteomes" id="UP000807306"/>
    </source>
</evidence>
<dbReference type="InterPro" id="IPR015943">
    <property type="entry name" value="WD40/YVTN_repeat-like_dom_sf"/>
</dbReference>
<dbReference type="SUPFAM" id="SSF81383">
    <property type="entry name" value="F-box domain"/>
    <property type="match status" value="1"/>
</dbReference>
<dbReference type="SMART" id="SM00320">
    <property type="entry name" value="WD40"/>
    <property type="match status" value="7"/>
</dbReference>
<feature type="repeat" description="WD" evidence="3">
    <location>
        <begin position="873"/>
        <end position="912"/>
    </location>
</feature>
<keyword evidence="2" id="KW-0677">Repeat</keyword>
<feature type="repeat" description="WD" evidence="3">
    <location>
        <begin position="619"/>
        <end position="658"/>
    </location>
</feature>
<dbReference type="CDD" id="cd00200">
    <property type="entry name" value="WD40"/>
    <property type="match status" value="1"/>
</dbReference>
<dbReference type="InterPro" id="IPR001680">
    <property type="entry name" value="WD40_rpt"/>
</dbReference>
<dbReference type="GO" id="GO:0030621">
    <property type="term" value="F:U4 snRNA binding"/>
    <property type="evidence" value="ECO:0007669"/>
    <property type="project" value="TreeGrafter"/>
</dbReference>
<dbReference type="GO" id="GO:0000398">
    <property type="term" value="P:mRNA splicing, via spliceosome"/>
    <property type="evidence" value="ECO:0007669"/>
    <property type="project" value="TreeGrafter"/>
</dbReference>
<dbReference type="PRINTS" id="PR00320">
    <property type="entry name" value="GPROTEINBRPT"/>
</dbReference>
<feature type="repeat" description="WD" evidence="3">
    <location>
        <begin position="793"/>
        <end position="832"/>
    </location>
</feature>
<evidence type="ECO:0000256" key="4">
    <source>
        <dbReference type="SAM" id="MobiDB-lite"/>
    </source>
</evidence>
<dbReference type="PROSITE" id="PS50082">
    <property type="entry name" value="WD_REPEATS_2"/>
    <property type="match status" value="5"/>
</dbReference>
<evidence type="ECO:0000256" key="2">
    <source>
        <dbReference type="ARBA" id="ARBA00022737"/>
    </source>
</evidence>
<evidence type="ECO:0000256" key="1">
    <source>
        <dbReference type="ARBA" id="ARBA00022574"/>
    </source>
</evidence>
<dbReference type="Proteomes" id="UP000807306">
    <property type="component" value="Unassembled WGS sequence"/>
</dbReference>
<accession>A0A9P6EKM4</accession>
<keyword evidence="1 3" id="KW-0853">WD repeat</keyword>
<protein>
    <submittedName>
        <fullName evidence="5">Uncharacterized protein</fullName>
    </submittedName>
</protein>
<name>A0A9P6EKM4_9AGAR</name>
<feature type="compositionally biased region" description="Low complexity" evidence="4">
    <location>
        <begin position="271"/>
        <end position="302"/>
    </location>
</feature>
<dbReference type="InterPro" id="IPR036047">
    <property type="entry name" value="F-box-like_dom_sf"/>
</dbReference>
<feature type="compositionally biased region" description="Polar residues" evidence="4">
    <location>
        <begin position="92"/>
        <end position="103"/>
    </location>
</feature>
<keyword evidence="6" id="KW-1185">Reference proteome</keyword>
<dbReference type="PANTHER" id="PTHR19846">
    <property type="entry name" value="WD40 REPEAT PROTEIN"/>
    <property type="match status" value="1"/>
</dbReference>
<feature type="region of interest" description="Disordered" evidence="4">
    <location>
        <begin position="151"/>
        <end position="251"/>
    </location>
</feature>
<dbReference type="PROSITE" id="PS00678">
    <property type="entry name" value="WD_REPEATS_1"/>
    <property type="match status" value="2"/>
</dbReference>
<reference evidence="5" key="1">
    <citation type="submission" date="2020-11" db="EMBL/GenBank/DDBJ databases">
        <authorList>
            <consortium name="DOE Joint Genome Institute"/>
            <person name="Ahrendt S."/>
            <person name="Riley R."/>
            <person name="Andreopoulos W."/>
            <person name="Labutti K."/>
            <person name="Pangilinan J."/>
            <person name="Ruiz-Duenas F.J."/>
            <person name="Barrasa J.M."/>
            <person name="Sanchez-Garcia M."/>
            <person name="Camarero S."/>
            <person name="Miyauchi S."/>
            <person name="Serrano A."/>
            <person name="Linde D."/>
            <person name="Babiker R."/>
            <person name="Drula E."/>
            <person name="Ayuso-Fernandez I."/>
            <person name="Pacheco R."/>
            <person name="Padilla G."/>
            <person name="Ferreira P."/>
            <person name="Barriuso J."/>
            <person name="Kellner H."/>
            <person name="Castanera R."/>
            <person name="Alfaro M."/>
            <person name="Ramirez L."/>
            <person name="Pisabarro A.G."/>
            <person name="Kuo A."/>
            <person name="Tritt A."/>
            <person name="Lipzen A."/>
            <person name="He G."/>
            <person name="Yan M."/>
            <person name="Ng V."/>
            <person name="Cullen D."/>
            <person name="Martin F."/>
            <person name="Rosso M.-N."/>
            <person name="Henrissat B."/>
            <person name="Hibbett D."/>
            <person name="Martinez A.T."/>
            <person name="Grigoriev I.V."/>
        </authorList>
    </citation>
    <scope>NUCLEOTIDE SEQUENCE</scope>
    <source>
        <strain evidence="5">CBS 506.95</strain>
    </source>
</reference>
<dbReference type="PANTHER" id="PTHR19846:SF6">
    <property type="entry name" value="F-BOX DOMAIN-CONTAINING PROTEIN"/>
    <property type="match status" value="1"/>
</dbReference>
<dbReference type="AlphaFoldDB" id="A0A9P6EKM4"/>
<feature type="repeat" description="WD" evidence="3">
    <location>
        <begin position="913"/>
        <end position="954"/>
    </location>
</feature>
<dbReference type="InterPro" id="IPR019775">
    <property type="entry name" value="WD40_repeat_CS"/>
</dbReference>
<feature type="compositionally biased region" description="Polar residues" evidence="4">
    <location>
        <begin position="56"/>
        <end position="65"/>
    </location>
</feature>
<feature type="compositionally biased region" description="Gly residues" evidence="4">
    <location>
        <begin position="699"/>
        <end position="709"/>
    </location>
</feature>
<dbReference type="GO" id="GO:0017070">
    <property type="term" value="F:U6 snRNA binding"/>
    <property type="evidence" value="ECO:0007669"/>
    <property type="project" value="TreeGrafter"/>
</dbReference>
<organism evidence="5 6">
    <name type="scientific">Crepidotus variabilis</name>
    <dbReference type="NCBI Taxonomy" id="179855"/>
    <lineage>
        <taxon>Eukaryota</taxon>
        <taxon>Fungi</taxon>
        <taxon>Dikarya</taxon>
        <taxon>Basidiomycota</taxon>
        <taxon>Agaricomycotina</taxon>
        <taxon>Agaricomycetes</taxon>
        <taxon>Agaricomycetidae</taxon>
        <taxon>Agaricales</taxon>
        <taxon>Agaricineae</taxon>
        <taxon>Crepidotaceae</taxon>
        <taxon>Crepidotus</taxon>
    </lineage>
</organism>
<feature type="repeat" description="WD" evidence="3">
    <location>
        <begin position="833"/>
        <end position="872"/>
    </location>
</feature>
<dbReference type="InterPro" id="IPR036322">
    <property type="entry name" value="WD40_repeat_dom_sf"/>
</dbReference>
<dbReference type="Pfam" id="PF00400">
    <property type="entry name" value="WD40"/>
    <property type="match status" value="6"/>
</dbReference>
<dbReference type="OrthoDB" id="19711at2759"/>
<dbReference type="InterPro" id="IPR020472">
    <property type="entry name" value="WD40_PAC1"/>
</dbReference>
<dbReference type="Gene3D" id="2.130.10.10">
    <property type="entry name" value="YVTN repeat-like/Quinoprotein amine dehydrogenase"/>
    <property type="match status" value="2"/>
</dbReference>
<dbReference type="GO" id="GO:0046540">
    <property type="term" value="C:U4/U6 x U5 tri-snRNP complex"/>
    <property type="evidence" value="ECO:0007669"/>
    <property type="project" value="TreeGrafter"/>
</dbReference>
<comment type="caution">
    <text evidence="5">The sequence shown here is derived from an EMBL/GenBank/DDBJ whole genome shotgun (WGS) entry which is preliminary data.</text>
</comment>
<feature type="region of interest" description="Disordered" evidence="4">
    <location>
        <begin position="680"/>
        <end position="717"/>
    </location>
</feature>
<feature type="region of interest" description="Disordered" evidence="4">
    <location>
        <begin position="266"/>
        <end position="325"/>
    </location>
</feature>